<comment type="caution">
    <text evidence="10">The sequence shown here is derived from an EMBL/GenBank/DDBJ whole genome shotgun (WGS) entry which is preliminary data.</text>
</comment>
<sequence>MSALPRRGIASLAVSAVSLLCGLAADPADAAPALTPGSIPTHAYSAAPARTVHTVPARTAPALASAPTRATSGNPTSANPTRATSLAPARPSSAGPTRTTPLAPAHALPTVPVRTALTPTSSAAPGHATPTRAIPATLANAHRVTTPALPPPPLPEDRTGDHLTLVVHGAGPGRDGVRQLFCHPEAGDHPDPVAACRVLDENTRWGRDAFAPVPPDSLCTMIDGGPATAHVTGYWAGRPVDATFSRGNGCEIARWDRLVPFLPEAGAEKSP</sequence>
<protein>
    <recommendedName>
        <fullName evidence="9">Subtilisin inhibitor domain-containing protein</fullName>
    </recommendedName>
</protein>
<keyword evidence="8" id="KW-0732">Signal</keyword>
<dbReference type="SUPFAM" id="SSF55399">
    <property type="entry name" value="Subtilisin inhibitor"/>
    <property type="match status" value="1"/>
</dbReference>
<evidence type="ECO:0000256" key="3">
    <source>
        <dbReference type="ARBA" id="ARBA00022525"/>
    </source>
</evidence>
<keyword evidence="6" id="KW-1015">Disulfide bond</keyword>
<feature type="signal peptide" evidence="8">
    <location>
        <begin position="1"/>
        <end position="30"/>
    </location>
</feature>
<feature type="compositionally biased region" description="Polar residues" evidence="7">
    <location>
        <begin position="68"/>
        <end position="84"/>
    </location>
</feature>
<dbReference type="InterPro" id="IPR036819">
    <property type="entry name" value="Subtilisin_inhibitor-like_sf"/>
</dbReference>
<dbReference type="InterPro" id="IPR023549">
    <property type="entry name" value="Subtilisin_inhibitor"/>
</dbReference>
<keyword evidence="3" id="KW-0964">Secreted</keyword>
<gene>
    <name evidence="10" type="ORF">E5083_20295</name>
</gene>
<evidence type="ECO:0000256" key="2">
    <source>
        <dbReference type="ARBA" id="ARBA00010472"/>
    </source>
</evidence>
<dbReference type="Pfam" id="PF00720">
    <property type="entry name" value="SSI"/>
    <property type="match status" value="1"/>
</dbReference>
<dbReference type="AlphaFoldDB" id="A0A4Z1CZI2"/>
<evidence type="ECO:0000313" key="10">
    <source>
        <dbReference type="EMBL" id="TGN74546.1"/>
    </source>
</evidence>
<evidence type="ECO:0000256" key="1">
    <source>
        <dbReference type="ARBA" id="ARBA00004613"/>
    </source>
</evidence>
<dbReference type="GO" id="GO:0005576">
    <property type="term" value="C:extracellular region"/>
    <property type="evidence" value="ECO:0007669"/>
    <property type="project" value="UniProtKB-SubCell"/>
</dbReference>
<dbReference type="Gene3D" id="3.30.350.10">
    <property type="entry name" value="Subtilisin inhibitor-like"/>
    <property type="match status" value="1"/>
</dbReference>
<organism evidence="10 11">
    <name type="scientific">Streptomyces bauhiniae</name>
    <dbReference type="NCBI Taxonomy" id="2340725"/>
    <lineage>
        <taxon>Bacteria</taxon>
        <taxon>Bacillati</taxon>
        <taxon>Actinomycetota</taxon>
        <taxon>Actinomycetes</taxon>
        <taxon>Kitasatosporales</taxon>
        <taxon>Streptomycetaceae</taxon>
        <taxon>Streptomyces</taxon>
    </lineage>
</organism>
<proteinExistence type="inferred from homology"/>
<evidence type="ECO:0000313" key="11">
    <source>
        <dbReference type="Proteomes" id="UP000298159"/>
    </source>
</evidence>
<name>A0A4Z1CZI2_9ACTN</name>
<dbReference type="Proteomes" id="UP000298159">
    <property type="component" value="Unassembled WGS sequence"/>
</dbReference>
<feature type="region of interest" description="Disordered" evidence="7">
    <location>
        <begin position="63"/>
        <end position="106"/>
    </location>
</feature>
<keyword evidence="5" id="KW-0722">Serine protease inhibitor</keyword>
<evidence type="ECO:0000256" key="4">
    <source>
        <dbReference type="ARBA" id="ARBA00022690"/>
    </source>
</evidence>
<dbReference type="EMBL" id="SRRT01000006">
    <property type="protein sequence ID" value="TGN74546.1"/>
    <property type="molecule type" value="Genomic_DNA"/>
</dbReference>
<comment type="similarity">
    <text evidence="2">Belongs to the protease inhibitor I16 (SSI) family.</text>
</comment>
<dbReference type="RefSeq" id="WP_135787138.1">
    <property type="nucleotide sequence ID" value="NZ_SRRT01000006.1"/>
</dbReference>
<evidence type="ECO:0000259" key="9">
    <source>
        <dbReference type="Pfam" id="PF00720"/>
    </source>
</evidence>
<keyword evidence="4" id="KW-0646">Protease inhibitor</keyword>
<accession>A0A4Z1CZI2</accession>
<evidence type="ECO:0000256" key="7">
    <source>
        <dbReference type="SAM" id="MobiDB-lite"/>
    </source>
</evidence>
<dbReference type="GeneID" id="95452190"/>
<feature type="chain" id="PRO_5021361124" description="Subtilisin inhibitor domain-containing protein" evidence="8">
    <location>
        <begin position="31"/>
        <end position="271"/>
    </location>
</feature>
<dbReference type="GO" id="GO:0004867">
    <property type="term" value="F:serine-type endopeptidase inhibitor activity"/>
    <property type="evidence" value="ECO:0007669"/>
    <property type="project" value="UniProtKB-KW"/>
</dbReference>
<evidence type="ECO:0000256" key="6">
    <source>
        <dbReference type="ARBA" id="ARBA00023157"/>
    </source>
</evidence>
<evidence type="ECO:0000256" key="5">
    <source>
        <dbReference type="ARBA" id="ARBA00022900"/>
    </source>
</evidence>
<reference evidence="10 11" key="1">
    <citation type="submission" date="2019-04" db="EMBL/GenBank/DDBJ databases">
        <title>Streptomyces sp. nov. Bv016 isolated from bark of Buahinia variegata.</title>
        <authorList>
            <person name="Kanchanasin P."/>
            <person name="Tanasupawat S."/>
            <person name="Yuki M."/>
            <person name="Kudo T."/>
        </authorList>
    </citation>
    <scope>NUCLEOTIDE SEQUENCE [LARGE SCALE GENOMIC DNA]</scope>
    <source>
        <strain evidence="10 11">Bv016</strain>
    </source>
</reference>
<feature type="domain" description="Subtilisin inhibitor" evidence="9">
    <location>
        <begin position="177"/>
        <end position="241"/>
    </location>
</feature>
<evidence type="ECO:0000256" key="8">
    <source>
        <dbReference type="SAM" id="SignalP"/>
    </source>
</evidence>
<comment type="subcellular location">
    <subcellularLocation>
        <location evidence="1">Secreted</location>
    </subcellularLocation>
</comment>
<keyword evidence="11" id="KW-1185">Reference proteome</keyword>